<evidence type="ECO:0000256" key="1">
    <source>
        <dbReference type="SAM" id="MobiDB-lite"/>
    </source>
</evidence>
<gene>
    <name evidence="2" type="ORF">EYC84_005700</name>
</gene>
<name>A0A5M9K229_MONFR</name>
<proteinExistence type="predicted"/>
<feature type="region of interest" description="Disordered" evidence="1">
    <location>
        <begin position="51"/>
        <end position="83"/>
    </location>
</feature>
<accession>A0A5M9K229</accession>
<comment type="caution">
    <text evidence="2">The sequence shown here is derived from an EMBL/GenBank/DDBJ whole genome shotgun (WGS) entry which is preliminary data.</text>
</comment>
<dbReference type="AlphaFoldDB" id="A0A5M9K229"/>
<keyword evidence="3" id="KW-1185">Reference proteome</keyword>
<reference evidence="2 3" key="1">
    <citation type="submission" date="2019-06" db="EMBL/GenBank/DDBJ databases">
        <title>Genome Sequence of the Brown Rot Fungal Pathogen Monilinia fructicola.</title>
        <authorList>
            <person name="De Miccolis Angelini R.M."/>
            <person name="Landi L."/>
            <person name="Abate D."/>
            <person name="Pollastro S."/>
            <person name="Romanazzi G."/>
            <person name="Faretra F."/>
        </authorList>
    </citation>
    <scope>NUCLEOTIDE SEQUENCE [LARGE SCALE GENOMIC DNA]</scope>
    <source>
        <strain evidence="2 3">Mfrc123</strain>
    </source>
</reference>
<evidence type="ECO:0000313" key="2">
    <source>
        <dbReference type="EMBL" id="KAA8574186.1"/>
    </source>
</evidence>
<feature type="compositionally biased region" description="Basic and acidic residues" evidence="1">
    <location>
        <begin position="51"/>
        <end position="63"/>
    </location>
</feature>
<dbReference type="Proteomes" id="UP000322873">
    <property type="component" value="Unassembled WGS sequence"/>
</dbReference>
<protein>
    <submittedName>
        <fullName evidence="2">Uncharacterized protein</fullName>
    </submittedName>
</protein>
<evidence type="ECO:0000313" key="3">
    <source>
        <dbReference type="Proteomes" id="UP000322873"/>
    </source>
</evidence>
<organism evidence="2 3">
    <name type="scientific">Monilinia fructicola</name>
    <name type="common">Brown rot fungus</name>
    <name type="synonym">Ciboria fructicola</name>
    <dbReference type="NCBI Taxonomy" id="38448"/>
    <lineage>
        <taxon>Eukaryota</taxon>
        <taxon>Fungi</taxon>
        <taxon>Dikarya</taxon>
        <taxon>Ascomycota</taxon>
        <taxon>Pezizomycotina</taxon>
        <taxon>Leotiomycetes</taxon>
        <taxon>Helotiales</taxon>
        <taxon>Sclerotiniaceae</taxon>
        <taxon>Monilinia</taxon>
    </lineage>
</organism>
<sequence length="101" mass="11119">MMGGIRLPGERRIRTPYIVRNRTWSCGLSEGGMEGEGEDFNNLGAFPRGLDHFEEGGEARAGEGRGPQRRKQAQHPSSVKLCGGGWQTREEDCSIWDVSGV</sequence>
<dbReference type="EMBL" id="VICG01000003">
    <property type="protein sequence ID" value="KAA8574186.1"/>
    <property type="molecule type" value="Genomic_DNA"/>
</dbReference>